<dbReference type="Pfam" id="PF02169">
    <property type="entry name" value="LPP20"/>
    <property type="match status" value="1"/>
</dbReference>
<evidence type="ECO:0000313" key="3">
    <source>
        <dbReference type="EMBL" id="GLS91391.1"/>
    </source>
</evidence>
<evidence type="ECO:0000259" key="2">
    <source>
        <dbReference type="Pfam" id="PF02169"/>
    </source>
</evidence>
<comment type="caution">
    <text evidence="3">The sequence shown here is derived from an EMBL/GenBank/DDBJ whole genome shotgun (WGS) entry which is preliminary data.</text>
</comment>
<dbReference type="InterPro" id="IPR024952">
    <property type="entry name" value="LPP20-like_dom"/>
</dbReference>
<feature type="chain" id="PRO_5046382633" description="Lipoprotein LPP20-like domain-containing protein" evidence="1">
    <location>
        <begin position="24"/>
        <end position="329"/>
    </location>
</feature>
<protein>
    <recommendedName>
        <fullName evidence="2">Lipoprotein LPP20-like domain-containing protein</fullName>
    </recommendedName>
</protein>
<dbReference type="EMBL" id="BSPQ01000013">
    <property type="protein sequence ID" value="GLS91391.1"/>
    <property type="molecule type" value="Genomic_DNA"/>
</dbReference>
<dbReference type="Gene3D" id="3.10.28.20">
    <property type="entry name" value="Acetamidase/Formamidase-like domains"/>
    <property type="match status" value="1"/>
</dbReference>
<keyword evidence="1" id="KW-0732">Signal</keyword>
<dbReference type="RefSeq" id="WP_284204506.1">
    <property type="nucleotide sequence ID" value="NZ_BSPQ01000013.1"/>
</dbReference>
<name>A0ABQ6E1V7_9GAMM</name>
<reference evidence="4" key="1">
    <citation type="journal article" date="2019" name="Int. J. Syst. Evol. Microbiol.">
        <title>The Global Catalogue of Microorganisms (GCM) 10K type strain sequencing project: providing services to taxonomists for standard genome sequencing and annotation.</title>
        <authorList>
            <consortium name="The Broad Institute Genomics Platform"/>
            <consortium name="The Broad Institute Genome Sequencing Center for Infectious Disease"/>
            <person name="Wu L."/>
            <person name="Ma J."/>
        </authorList>
    </citation>
    <scope>NUCLEOTIDE SEQUENCE [LARGE SCALE GENOMIC DNA]</scope>
    <source>
        <strain evidence="4">NBRC 103166</strain>
    </source>
</reference>
<feature type="signal peptide" evidence="1">
    <location>
        <begin position="1"/>
        <end position="23"/>
    </location>
</feature>
<sequence>MKNYRLLCYLFSCFFIMSCASTSQDERPLWIDDAKSMYPESDYLTAVGQASKRDRAGKNATANLAEIFYVDVRSETNTITEATKAQSALGVTMESSTLLQRSIQTETDQAVSGVKIKESWLSPSGEYYALAVLGKRTAALSINESIIDLDNSTAEYIDYSLNTAPNSIASLNALRSARDEQLTRQMANLQLKQVSASGVPTDISSRKIEQLIAKKLASMQVAVKVDSEKHTKTVQSGLAQLGVTVVDNANIEVSADVDITEPTLLQDWYWLRGSYELSISENGQVISRKRWPVKVSAKQKELLTLRLQDSINAKITLYLTELVSDSPTL</sequence>
<proteinExistence type="predicted"/>
<dbReference type="PROSITE" id="PS51257">
    <property type="entry name" value="PROKAR_LIPOPROTEIN"/>
    <property type="match status" value="1"/>
</dbReference>
<dbReference type="Proteomes" id="UP001157353">
    <property type="component" value="Unassembled WGS sequence"/>
</dbReference>
<evidence type="ECO:0000256" key="1">
    <source>
        <dbReference type="SAM" id="SignalP"/>
    </source>
</evidence>
<organism evidence="3 4">
    <name type="scientific">Psychromonas marina</name>
    <dbReference type="NCBI Taxonomy" id="88364"/>
    <lineage>
        <taxon>Bacteria</taxon>
        <taxon>Pseudomonadati</taxon>
        <taxon>Pseudomonadota</taxon>
        <taxon>Gammaproteobacteria</taxon>
        <taxon>Alteromonadales</taxon>
        <taxon>Psychromonadaceae</taxon>
        <taxon>Psychromonas</taxon>
    </lineage>
</organism>
<keyword evidence="4" id="KW-1185">Reference proteome</keyword>
<accession>A0ABQ6E1V7</accession>
<gene>
    <name evidence="3" type="ORF">GCM10007916_24600</name>
</gene>
<evidence type="ECO:0000313" key="4">
    <source>
        <dbReference type="Proteomes" id="UP001157353"/>
    </source>
</evidence>
<feature type="domain" description="Lipoprotein LPP20-like" evidence="2">
    <location>
        <begin position="28"/>
        <end position="133"/>
    </location>
</feature>